<evidence type="ECO:0000313" key="1">
    <source>
        <dbReference type="EMBL" id="MDQ0511898.1"/>
    </source>
</evidence>
<keyword evidence="2" id="KW-1185">Reference proteome</keyword>
<evidence type="ECO:0000313" key="2">
    <source>
        <dbReference type="Proteomes" id="UP001235094"/>
    </source>
</evidence>
<comment type="caution">
    <text evidence="1">The sequence shown here is derived from an EMBL/GenBank/DDBJ whole genome shotgun (WGS) entry which is preliminary data.</text>
</comment>
<dbReference type="Proteomes" id="UP001235094">
    <property type="component" value="Unassembled WGS sequence"/>
</dbReference>
<organism evidence="1 2">
    <name type="scientific">Ancylobacter amanitiformis</name>
    <dbReference type="NCBI Taxonomy" id="217069"/>
    <lineage>
        <taxon>Bacteria</taxon>
        <taxon>Pseudomonadati</taxon>
        <taxon>Pseudomonadota</taxon>
        <taxon>Alphaproteobacteria</taxon>
        <taxon>Hyphomicrobiales</taxon>
        <taxon>Xanthobacteraceae</taxon>
        <taxon>Ancylobacter</taxon>
    </lineage>
</organism>
<reference evidence="1 2" key="1">
    <citation type="submission" date="2023-07" db="EMBL/GenBank/DDBJ databases">
        <title>Genomic Encyclopedia of Type Strains, Phase IV (KMG-IV): sequencing the most valuable type-strain genomes for metagenomic binning, comparative biology and taxonomic classification.</title>
        <authorList>
            <person name="Goeker M."/>
        </authorList>
    </citation>
    <scope>NUCLEOTIDE SEQUENCE [LARGE SCALE GENOMIC DNA]</scope>
    <source>
        <strain evidence="1 2">DSM 15561</strain>
    </source>
</reference>
<accession>A0ABU0LT61</accession>
<sequence>MWVSVTKAGCTVTQELPIRLVVFIVLRSPRW</sequence>
<proteinExistence type="predicted"/>
<protein>
    <submittedName>
        <fullName evidence="1">Uncharacterized protein</fullName>
    </submittedName>
</protein>
<gene>
    <name evidence="1" type="ORF">QOZ99_002797</name>
</gene>
<name>A0ABU0LT61_9HYPH</name>
<dbReference type="EMBL" id="JAUSVR010000008">
    <property type="protein sequence ID" value="MDQ0511898.1"/>
    <property type="molecule type" value="Genomic_DNA"/>
</dbReference>